<evidence type="ECO:0000256" key="3">
    <source>
        <dbReference type="ARBA" id="ARBA00022598"/>
    </source>
</evidence>
<dbReference type="GO" id="GO:0006420">
    <property type="term" value="P:arginyl-tRNA aminoacylation"/>
    <property type="evidence" value="ECO:0007669"/>
    <property type="project" value="InterPro"/>
</dbReference>
<keyword evidence="6 9" id="KW-0648">Protein biosynthesis</keyword>
<reference evidence="12" key="1">
    <citation type="journal article" date="2020" name="Stud. Mycol.">
        <title>101 Dothideomycetes genomes: a test case for predicting lifestyles and emergence of pathogens.</title>
        <authorList>
            <person name="Haridas S."/>
            <person name="Albert R."/>
            <person name="Binder M."/>
            <person name="Bloem J."/>
            <person name="Labutti K."/>
            <person name="Salamov A."/>
            <person name="Andreopoulos B."/>
            <person name="Baker S."/>
            <person name="Barry K."/>
            <person name="Bills G."/>
            <person name="Bluhm B."/>
            <person name="Cannon C."/>
            <person name="Castanera R."/>
            <person name="Culley D."/>
            <person name="Daum C."/>
            <person name="Ezra D."/>
            <person name="Gonzalez J."/>
            <person name="Henrissat B."/>
            <person name="Kuo A."/>
            <person name="Liang C."/>
            <person name="Lipzen A."/>
            <person name="Lutzoni F."/>
            <person name="Magnuson J."/>
            <person name="Mondo S."/>
            <person name="Nolan M."/>
            <person name="Ohm R."/>
            <person name="Pangilinan J."/>
            <person name="Park H.-J."/>
            <person name="Ramirez L."/>
            <person name="Alfaro M."/>
            <person name="Sun H."/>
            <person name="Tritt A."/>
            <person name="Yoshinaga Y."/>
            <person name="Zwiers L.-H."/>
            <person name="Turgeon B."/>
            <person name="Goodwin S."/>
            <person name="Spatafora J."/>
            <person name="Crous P."/>
            <person name="Grigoriev I."/>
        </authorList>
    </citation>
    <scope>NUCLEOTIDE SEQUENCE</scope>
    <source>
        <strain evidence="12">CBS 122367</strain>
    </source>
</reference>
<organism evidence="12 13">
    <name type="scientific">Lentithecium fluviatile CBS 122367</name>
    <dbReference type="NCBI Taxonomy" id="1168545"/>
    <lineage>
        <taxon>Eukaryota</taxon>
        <taxon>Fungi</taxon>
        <taxon>Dikarya</taxon>
        <taxon>Ascomycota</taxon>
        <taxon>Pezizomycotina</taxon>
        <taxon>Dothideomycetes</taxon>
        <taxon>Pleosporomycetidae</taxon>
        <taxon>Pleosporales</taxon>
        <taxon>Massarineae</taxon>
        <taxon>Lentitheciaceae</taxon>
        <taxon>Lentithecium</taxon>
    </lineage>
</organism>
<feature type="compositionally biased region" description="Basic and acidic residues" evidence="10">
    <location>
        <begin position="249"/>
        <end position="266"/>
    </location>
</feature>
<dbReference type="Gene3D" id="3.40.50.620">
    <property type="entry name" value="HUPs"/>
    <property type="match status" value="1"/>
</dbReference>
<dbReference type="Pfam" id="PF00750">
    <property type="entry name" value="tRNA-synt_1d"/>
    <property type="match status" value="1"/>
</dbReference>
<comment type="catalytic activity">
    <reaction evidence="8">
        <text>tRNA(Arg) + L-arginine + ATP = L-arginyl-tRNA(Arg) + AMP + diphosphate</text>
        <dbReference type="Rhea" id="RHEA:20301"/>
        <dbReference type="Rhea" id="RHEA-COMP:9658"/>
        <dbReference type="Rhea" id="RHEA-COMP:9673"/>
        <dbReference type="ChEBI" id="CHEBI:30616"/>
        <dbReference type="ChEBI" id="CHEBI:32682"/>
        <dbReference type="ChEBI" id="CHEBI:33019"/>
        <dbReference type="ChEBI" id="CHEBI:78442"/>
        <dbReference type="ChEBI" id="CHEBI:78513"/>
        <dbReference type="ChEBI" id="CHEBI:456215"/>
        <dbReference type="EC" id="6.1.1.19"/>
    </reaction>
</comment>
<dbReference type="SUPFAM" id="SSF55190">
    <property type="entry name" value="Arginyl-tRNA synthetase (ArgRS), N-terminal 'additional' domain"/>
    <property type="match status" value="1"/>
</dbReference>
<keyword evidence="7 9" id="KW-0030">Aminoacyl-tRNA synthetase</keyword>
<dbReference type="InterPro" id="IPR036695">
    <property type="entry name" value="Arg-tRNA-synth_N_sf"/>
</dbReference>
<comment type="similarity">
    <text evidence="1 9">Belongs to the class-I aminoacyl-tRNA synthetase family.</text>
</comment>
<dbReference type="Gene3D" id="1.10.730.10">
    <property type="entry name" value="Isoleucyl-tRNA Synthetase, Domain 1"/>
    <property type="match status" value="1"/>
</dbReference>
<dbReference type="GO" id="GO:0004814">
    <property type="term" value="F:arginine-tRNA ligase activity"/>
    <property type="evidence" value="ECO:0007669"/>
    <property type="project" value="UniProtKB-EC"/>
</dbReference>
<evidence type="ECO:0000256" key="5">
    <source>
        <dbReference type="ARBA" id="ARBA00022840"/>
    </source>
</evidence>
<keyword evidence="3 9" id="KW-0436">Ligase</keyword>
<dbReference type="GO" id="GO:0005739">
    <property type="term" value="C:mitochondrion"/>
    <property type="evidence" value="ECO:0007669"/>
    <property type="project" value="TreeGrafter"/>
</dbReference>
<evidence type="ECO:0000313" key="13">
    <source>
        <dbReference type="Proteomes" id="UP000799291"/>
    </source>
</evidence>
<keyword evidence="4 9" id="KW-0547">Nucleotide-binding</keyword>
<dbReference type="Pfam" id="PF05746">
    <property type="entry name" value="DALR_1"/>
    <property type="match status" value="1"/>
</dbReference>
<evidence type="ECO:0000256" key="1">
    <source>
        <dbReference type="ARBA" id="ARBA00005594"/>
    </source>
</evidence>
<evidence type="ECO:0000256" key="4">
    <source>
        <dbReference type="ARBA" id="ARBA00022741"/>
    </source>
</evidence>
<accession>A0A6G1J2W7</accession>
<feature type="region of interest" description="Disordered" evidence="10">
    <location>
        <begin position="247"/>
        <end position="273"/>
    </location>
</feature>
<dbReference type="Proteomes" id="UP000799291">
    <property type="component" value="Unassembled WGS sequence"/>
</dbReference>
<dbReference type="GO" id="GO:0032543">
    <property type="term" value="P:mitochondrial translation"/>
    <property type="evidence" value="ECO:0007669"/>
    <property type="project" value="TreeGrafter"/>
</dbReference>
<dbReference type="InterPro" id="IPR001278">
    <property type="entry name" value="Arg-tRNA-ligase"/>
</dbReference>
<feature type="region of interest" description="Disordered" evidence="10">
    <location>
        <begin position="600"/>
        <end position="650"/>
    </location>
</feature>
<dbReference type="SUPFAM" id="SSF52374">
    <property type="entry name" value="Nucleotidylyl transferase"/>
    <property type="match status" value="1"/>
</dbReference>
<evidence type="ECO:0000256" key="8">
    <source>
        <dbReference type="ARBA" id="ARBA00049339"/>
    </source>
</evidence>
<protein>
    <recommendedName>
        <fullName evidence="2">arginine--tRNA ligase</fullName>
        <ecNumber evidence="2">6.1.1.19</ecNumber>
    </recommendedName>
</protein>
<feature type="domain" description="DALR anticodon binding" evidence="11">
    <location>
        <begin position="523"/>
        <end position="677"/>
    </location>
</feature>
<evidence type="ECO:0000256" key="9">
    <source>
        <dbReference type="RuleBase" id="RU363038"/>
    </source>
</evidence>
<dbReference type="PRINTS" id="PR01038">
    <property type="entry name" value="TRNASYNTHARG"/>
</dbReference>
<evidence type="ECO:0000313" key="12">
    <source>
        <dbReference type="EMBL" id="KAF2684748.1"/>
    </source>
</evidence>
<dbReference type="OrthoDB" id="68056at2759"/>
<evidence type="ECO:0000259" key="11">
    <source>
        <dbReference type="SMART" id="SM00836"/>
    </source>
</evidence>
<evidence type="ECO:0000256" key="6">
    <source>
        <dbReference type="ARBA" id="ARBA00022917"/>
    </source>
</evidence>
<evidence type="ECO:0000256" key="10">
    <source>
        <dbReference type="SAM" id="MobiDB-lite"/>
    </source>
</evidence>
<keyword evidence="5 9" id="KW-0067">ATP-binding</keyword>
<name>A0A6G1J2W7_9PLEO</name>
<dbReference type="GO" id="GO:0005524">
    <property type="term" value="F:ATP binding"/>
    <property type="evidence" value="ECO:0007669"/>
    <property type="project" value="UniProtKB-KW"/>
</dbReference>
<dbReference type="EMBL" id="MU005580">
    <property type="protein sequence ID" value="KAF2684748.1"/>
    <property type="molecule type" value="Genomic_DNA"/>
</dbReference>
<proteinExistence type="inferred from homology"/>
<gene>
    <name evidence="12" type="ORF">K458DRAFT_477466</name>
</gene>
<dbReference type="InterPro" id="IPR008909">
    <property type="entry name" value="DALR_anticod-bd"/>
</dbReference>
<dbReference type="AlphaFoldDB" id="A0A6G1J2W7"/>
<dbReference type="InterPro" id="IPR014729">
    <property type="entry name" value="Rossmann-like_a/b/a_fold"/>
</dbReference>
<dbReference type="PANTHER" id="PTHR11956:SF11">
    <property type="entry name" value="ARGININE--TRNA LIGASE, MITOCHONDRIAL-RELATED"/>
    <property type="match status" value="1"/>
</dbReference>
<dbReference type="Gene3D" id="3.30.1360.70">
    <property type="entry name" value="Arginyl tRNA synthetase N-terminal domain"/>
    <property type="match status" value="1"/>
</dbReference>
<dbReference type="PANTHER" id="PTHR11956">
    <property type="entry name" value="ARGINYL-TRNA SYNTHETASE"/>
    <property type="match status" value="1"/>
</dbReference>
<keyword evidence="13" id="KW-1185">Reference proteome</keyword>
<evidence type="ECO:0000256" key="7">
    <source>
        <dbReference type="ARBA" id="ARBA00023146"/>
    </source>
</evidence>
<dbReference type="InterPro" id="IPR035684">
    <property type="entry name" value="ArgRS_core"/>
</dbReference>
<dbReference type="InterPro" id="IPR009080">
    <property type="entry name" value="tRNAsynth_Ia_anticodon-bd"/>
</dbReference>
<sequence length="690" mass="76477">MTTLDIPELEKRLESLNLTVPLPSSDTAYILTKPLDIWRIYLADILGSLVDCSSQAAYKSIQWPNNIYNGDLAVVLPKLRPGSKAAEVAVDLAKKFPRDHPLFPLPFLEGVHFRIFLDAEPLTRLLLPFILDRKSTYGNDAALGFRNSSAPEEGRKKLVVEFSSPNITSEFQGKHLRSTILGAFVSRFHENMGWDVTKINYLGDWGKNIALLKVGWERFGNEAEYEANPIGHLLDVYRQIAEAFQPEEAASRQARDEAAKHGHDEGEAQAEIQNQGIFAERNAAFRKLEDGDEEAVTFWKRVRDVNIENYRDLYSQLGVKFDEYTGESQVSQETMAEIEQMLKEKEICKESAGAWVIHMQDIGLRAGTAIIRDRTGASMYLLRDLAAVLERSRKYEFDKMIIVAANDNGVHFTQLHHIFKALGMTELADKVQHLRFSEVSKMADKLGKGYKPQAIISHCEDAMEAALDADEEKASIFKGPVNGTKALCVAALLAQELSTRTTSAHSFDTSTMTAFKPGTGPELQHWYTKLCSILKDHPGSVELSDEDYEPLLEDEPANLLRTLAQYPEVTHATYQSLEPAAIVTYLSSVVELLAECLNNDDDGGADEAPAAGDVEDEATKPEGGAEAEASNPGEAKVEATEPEKKEVAFTPGQLVLFEATRVVLENGMKLLGITPYVSAEPERADTPIAE</sequence>
<dbReference type="SMART" id="SM00836">
    <property type="entry name" value="DALR_1"/>
    <property type="match status" value="1"/>
</dbReference>
<feature type="compositionally biased region" description="Basic and acidic residues" evidence="10">
    <location>
        <begin position="635"/>
        <end position="647"/>
    </location>
</feature>
<dbReference type="SUPFAM" id="SSF47323">
    <property type="entry name" value="Anticodon-binding domain of a subclass of class I aminoacyl-tRNA synthetases"/>
    <property type="match status" value="1"/>
</dbReference>
<evidence type="ECO:0000256" key="2">
    <source>
        <dbReference type="ARBA" id="ARBA00012837"/>
    </source>
</evidence>
<dbReference type="EC" id="6.1.1.19" evidence="2"/>